<evidence type="ECO:0000313" key="2">
    <source>
        <dbReference type="EMBL" id="RYV50804.1"/>
    </source>
</evidence>
<organism evidence="2 3">
    <name type="scientific">Pengzhenrongella frigida</name>
    <dbReference type="NCBI Taxonomy" id="1259133"/>
    <lineage>
        <taxon>Bacteria</taxon>
        <taxon>Bacillati</taxon>
        <taxon>Actinomycetota</taxon>
        <taxon>Actinomycetes</taxon>
        <taxon>Micrococcales</taxon>
        <taxon>Pengzhenrongella</taxon>
    </lineage>
</organism>
<name>A0A4V1ZH49_9MICO</name>
<evidence type="ECO:0000256" key="1">
    <source>
        <dbReference type="SAM" id="MobiDB-lite"/>
    </source>
</evidence>
<dbReference type="Proteomes" id="UP000293764">
    <property type="component" value="Unassembled WGS sequence"/>
</dbReference>
<protein>
    <submittedName>
        <fullName evidence="2">Uncharacterized protein</fullName>
    </submittedName>
</protein>
<gene>
    <name evidence="2" type="ORF">EUA98_11680</name>
</gene>
<dbReference type="RefSeq" id="WP_130102864.1">
    <property type="nucleotide sequence ID" value="NZ_SDWW01000026.1"/>
</dbReference>
<evidence type="ECO:0000313" key="3">
    <source>
        <dbReference type="Proteomes" id="UP000293764"/>
    </source>
</evidence>
<keyword evidence="3" id="KW-1185">Reference proteome</keyword>
<comment type="caution">
    <text evidence="2">The sequence shown here is derived from an EMBL/GenBank/DDBJ whole genome shotgun (WGS) entry which is preliminary data.</text>
</comment>
<dbReference type="EMBL" id="SDWW01000026">
    <property type="protein sequence ID" value="RYV50804.1"/>
    <property type="molecule type" value="Genomic_DNA"/>
</dbReference>
<accession>A0A4V1ZH49</accession>
<sequence length="94" mass="10762">MVTLDERPPDRGRAATLQLARPAPTIEAPAPGRARRFAELEALIRAKESDRIRLAWDVPEADRRQRLQALERSARRQGQLAESARLAVERRTRR</sequence>
<reference evidence="2 3" key="1">
    <citation type="submission" date="2019-01" db="EMBL/GenBank/DDBJ databases">
        <title>Novel species of Cellulomonas.</title>
        <authorList>
            <person name="Liu Q."/>
            <person name="Xin Y.-H."/>
        </authorList>
    </citation>
    <scope>NUCLEOTIDE SEQUENCE [LARGE SCALE GENOMIC DNA]</scope>
    <source>
        <strain evidence="2 3">HLT2-17</strain>
    </source>
</reference>
<dbReference type="AlphaFoldDB" id="A0A4V1ZH49"/>
<proteinExistence type="predicted"/>
<feature type="region of interest" description="Disordered" evidence="1">
    <location>
        <begin position="72"/>
        <end position="94"/>
    </location>
</feature>